<dbReference type="EMBL" id="QPFP01000203">
    <property type="protein sequence ID" value="TEB19211.1"/>
    <property type="molecule type" value="Genomic_DNA"/>
</dbReference>
<proteinExistence type="predicted"/>
<name>A0A4Y7SBZ3_COPMI</name>
<evidence type="ECO:0008006" key="3">
    <source>
        <dbReference type="Google" id="ProtNLM"/>
    </source>
</evidence>
<sequence>MGYTLPLELTLFVISNIEVEDQESLRSFSRTSTFQFASSQGATPGARFLDLLLSSPRLIPYVKQITISDFDNPWASWLPNDLKLVEALDKLDLKKIETFDLKRNYRAESPRLRNRAYAADITPIRRSTDISLENLQLYHPFDLAGVIKYLSDPSTQVRLEHVRTLHVRASVGDDYSRLPNLIQHCQSTLEVLKLEPCTDTIDGVADALRIPSCPRLTELDLEVDATTPNASGERICLAWTARAIAHIPPSNSIKAIRLQLSFDLSDVPGELNGQQAPYCSPHSGALALPSSKPGSFPHLKNLDVEIHSTNPDDDDVESIRTWIIGALAMTPERDLLRLKVFPHPDYGR</sequence>
<reference evidence="1 2" key="1">
    <citation type="journal article" date="2019" name="Nat. Ecol. Evol.">
        <title>Megaphylogeny resolves global patterns of mushroom evolution.</title>
        <authorList>
            <person name="Varga T."/>
            <person name="Krizsan K."/>
            <person name="Foldi C."/>
            <person name="Dima B."/>
            <person name="Sanchez-Garcia M."/>
            <person name="Sanchez-Ramirez S."/>
            <person name="Szollosi G.J."/>
            <person name="Szarkandi J.G."/>
            <person name="Papp V."/>
            <person name="Albert L."/>
            <person name="Andreopoulos W."/>
            <person name="Angelini C."/>
            <person name="Antonin V."/>
            <person name="Barry K.W."/>
            <person name="Bougher N.L."/>
            <person name="Buchanan P."/>
            <person name="Buyck B."/>
            <person name="Bense V."/>
            <person name="Catcheside P."/>
            <person name="Chovatia M."/>
            <person name="Cooper J."/>
            <person name="Damon W."/>
            <person name="Desjardin D."/>
            <person name="Finy P."/>
            <person name="Geml J."/>
            <person name="Haridas S."/>
            <person name="Hughes K."/>
            <person name="Justo A."/>
            <person name="Karasinski D."/>
            <person name="Kautmanova I."/>
            <person name="Kiss B."/>
            <person name="Kocsube S."/>
            <person name="Kotiranta H."/>
            <person name="LaButti K.M."/>
            <person name="Lechner B.E."/>
            <person name="Liimatainen K."/>
            <person name="Lipzen A."/>
            <person name="Lukacs Z."/>
            <person name="Mihaltcheva S."/>
            <person name="Morgado L.N."/>
            <person name="Niskanen T."/>
            <person name="Noordeloos M.E."/>
            <person name="Ohm R.A."/>
            <person name="Ortiz-Santana B."/>
            <person name="Ovrebo C."/>
            <person name="Racz N."/>
            <person name="Riley R."/>
            <person name="Savchenko A."/>
            <person name="Shiryaev A."/>
            <person name="Soop K."/>
            <person name="Spirin V."/>
            <person name="Szebenyi C."/>
            <person name="Tomsovsky M."/>
            <person name="Tulloss R.E."/>
            <person name="Uehling J."/>
            <person name="Grigoriev I.V."/>
            <person name="Vagvolgyi C."/>
            <person name="Papp T."/>
            <person name="Martin F.M."/>
            <person name="Miettinen O."/>
            <person name="Hibbett D.S."/>
            <person name="Nagy L.G."/>
        </authorList>
    </citation>
    <scope>NUCLEOTIDE SEQUENCE [LARGE SCALE GENOMIC DNA]</scope>
    <source>
        <strain evidence="1 2">FP101781</strain>
    </source>
</reference>
<gene>
    <name evidence="1" type="ORF">FA13DRAFT_1821173</name>
</gene>
<dbReference type="SUPFAM" id="SSF52047">
    <property type="entry name" value="RNI-like"/>
    <property type="match status" value="1"/>
</dbReference>
<dbReference type="OrthoDB" id="2841659at2759"/>
<evidence type="ECO:0000313" key="1">
    <source>
        <dbReference type="EMBL" id="TEB19211.1"/>
    </source>
</evidence>
<protein>
    <recommendedName>
        <fullName evidence="3">F-box domain-containing protein</fullName>
    </recommendedName>
</protein>
<organism evidence="1 2">
    <name type="scientific">Coprinellus micaceus</name>
    <name type="common">Glistening ink-cap mushroom</name>
    <name type="synonym">Coprinus micaceus</name>
    <dbReference type="NCBI Taxonomy" id="71717"/>
    <lineage>
        <taxon>Eukaryota</taxon>
        <taxon>Fungi</taxon>
        <taxon>Dikarya</taxon>
        <taxon>Basidiomycota</taxon>
        <taxon>Agaricomycotina</taxon>
        <taxon>Agaricomycetes</taxon>
        <taxon>Agaricomycetidae</taxon>
        <taxon>Agaricales</taxon>
        <taxon>Agaricineae</taxon>
        <taxon>Psathyrellaceae</taxon>
        <taxon>Coprinellus</taxon>
    </lineage>
</organism>
<dbReference type="STRING" id="71717.A0A4Y7SBZ3"/>
<accession>A0A4Y7SBZ3</accession>
<evidence type="ECO:0000313" key="2">
    <source>
        <dbReference type="Proteomes" id="UP000298030"/>
    </source>
</evidence>
<dbReference type="AlphaFoldDB" id="A0A4Y7SBZ3"/>
<comment type="caution">
    <text evidence="1">The sequence shown here is derived from an EMBL/GenBank/DDBJ whole genome shotgun (WGS) entry which is preliminary data.</text>
</comment>
<dbReference type="Proteomes" id="UP000298030">
    <property type="component" value="Unassembled WGS sequence"/>
</dbReference>
<keyword evidence="2" id="KW-1185">Reference proteome</keyword>